<feature type="region of interest" description="Disordered" evidence="2">
    <location>
        <begin position="46"/>
        <end position="66"/>
    </location>
</feature>
<feature type="compositionally biased region" description="Low complexity" evidence="2">
    <location>
        <begin position="50"/>
        <end position="62"/>
    </location>
</feature>
<name>A0ABQ5NX67_9ACTN</name>
<feature type="compositionally biased region" description="Basic and acidic residues" evidence="2">
    <location>
        <begin position="1024"/>
        <end position="1040"/>
    </location>
</feature>
<sequence length="1328" mass="138438">MHAHRPVRARRLGGVMRSAIAATAAATAISLLVPVADAAAVQSRATEPRSAAGGQAAASQAPPGLPDLKWAPWPEWSIWTNFYNTGNNKDWSIWNAWTPSNATGEQEQADRCRLGTVLHRGGPLVKSLAQTALKGTPADRRAALTENTSGKTPVTLANDKDWATAPPPPGFDTEQQKRWLAQIGQFQHHSDAPEFDTETRKFRRDAGQRTQDAVFADLVPRAGKASIDRITALITEQQATDEYFKALDTFQKDLAKAVGGTPGKLTDITQGMSSDDARMFLQSGGFPKVAPEPGSMEFRTEVESLKARWANCDFKNPADPYRVLGQAVETARAEWQAELGGQATHRDTIVDAEAKAYNAMWDASFAMVEAVGQAWVAEQINVWQRSQGPTWVPTAAQKTKIQTEIKKTQTAIQTQVTRAKALATEAANQATRADTAQTAAAALAAAAGAPRGRGLAYAQQSVQVTKAAAAAALAASKSTDTALLASKATVADNGALFSRARAEAHALEAEYRRAAAEENARQAKAAADAAAAQTALAGKEAEKAKAARARAEKAEADAKAGAADARAKRLTAEQEKANAAAARRRAEDERAKAAAAEQRAAAERQAAADALGRANTAGAEADTKSARALQAERDATAARDRAVAAERDKNAKASRAAAYEAAAAAAEGTENAAAARAAATEARQAANDAAGAASRAHTAANQAQDAAVAARKAATEATAAADRSRAAADGAQAAAARTNAAAKTARAAAADAIDAAEAAASHTRAAEAFARAAAANARAAQANATAARAEAVKARAESAVTAGYAFAATQAAHAARDAAKHVIAPANAAISLGSPYQQVDASAGMAVLVGQSAKTLAEQQANAAQASAAAAAKEAQAAKDAAARADKDSKLAAEAASQAAAESARAAESVKQAHVFAAAAAADAKAAQTASTNADRYDREAQADATAADKAATSAEGEAAAARNAATEAELDAAKARQSANAAQSDANAADTVARYAEEAAVRAENAAKNAQAAAVEAEQAATRAEEEYRQRQEAARQARAEAAADTGPDLTADEESILLRICGQPCVDDWRAAKAASAQDVMDWVVANGGQIILDVVGWTDAKKCFTKGDVEACLWTLINAASLAVVITKLPQLTVAVGRVALGIGKFFETSAKAKRTIQKLRDLIDKARRDPDAPSCLRPPTRPARAAFAAAASSTPNDPCNLYRDLDDLPFEKLEDIEKRYGTEVADGVEYNWGKMQEKDADGFPTKNAKDHAIPGIGTNVEELAKYWAKWRGKETHIDPVTKHTVAYDDTKGVVIIILTGRNIHGYKMTHDKFLSKFLPLPPKP</sequence>
<feature type="coiled-coil region" evidence="1">
    <location>
        <begin position="772"/>
        <end position="799"/>
    </location>
</feature>
<comment type="caution">
    <text evidence="4">The sequence shown here is derived from an EMBL/GenBank/DDBJ whole genome shotgun (WGS) entry which is preliminary data.</text>
</comment>
<feature type="compositionally biased region" description="Basic and acidic residues" evidence="2">
    <location>
        <begin position="621"/>
        <end position="651"/>
    </location>
</feature>
<feature type="compositionally biased region" description="Low complexity" evidence="2">
    <location>
        <begin position="943"/>
        <end position="966"/>
    </location>
</feature>
<feature type="region of interest" description="Disordered" evidence="2">
    <location>
        <begin position="931"/>
        <end position="966"/>
    </location>
</feature>
<dbReference type="Proteomes" id="UP001291653">
    <property type="component" value="Unassembled WGS sequence"/>
</dbReference>
<feature type="compositionally biased region" description="Basic and acidic residues" evidence="2">
    <location>
        <begin position="547"/>
        <end position="558"/>
    </location>
</feature>
<feature type="coiled-coil region" evidence="1">
    <location>
        <begin position="856"/>
        <end position="888"/>
    </location>
</feature>
<organism evidence="4 5">
    <name type="scientific">Streptomyces yaizuensis</name>
    <dbReference type="NCBI Taxonomy" id="2989713"/>
    <lineage>
        <taxon>Bacteria</taxon>
        <taxon>Bacillati</taxon>
        <taxon>Actinomycetota</taxon>
        <taxon>Actinomycetes</taxon>
        <taxon>Kitasatosporales</taxon>
        <taxon>Streptomycetaceae</taxon>
        <taxon>Streptomyces</taxon>
    </lineage>
</organism>
<keyword evidence="1" id="KW-0175">Coiled coil</keyword>
<keyword evidence="5" id="KW-1185">Reference proteome</keyword>
<feature type="chain" id="PRO_5047360972" evidence="3">
    <location>
        <begin position="39"/>
        <end position="1328"/>
    </location>
</feature>
<evidence type="ECO:0000256" key="2">
    <source>
        <dbReference type="SAM" id="MobiDB-lite"/>
    </source>
</evidence>
<evidence type="ECO:0000313" key="4">
    <source>
        <dbReference type="EMBL" id="GLF94837.1"/>
    </source>
</evidence>
<dbReference type="RefSeq" id="WP_323446887.1">
    <property type="nucleotide sequence ID" value="NZ_BSBI01000003.1"/>
</dbReference>
<evidence type="ECO:0000256" key="3">
    <source>
        <dbReference type="SAM" id="SignalP"/>
    </source>
</evidence>
<protein>
    <submittedName>
        <fullName evidence="4">DUF4160 domain-containing protein</fullName>
    </submittedName>
</protein>
<reference evidence="4 5" key="1">
    <citation type="submission" date="2022-10" db="EMBL/GenBank/DDBJ databases">
        <title>Draft genome sequence of Streptomyces sp. YSPA8.</title>
        <authorList>
            <person name="Moriuchi R."/>
            <person name="Dohra H."/>
            <person name="Yamamura H."/>
            <person name="Kodani S."/>
        </authorList>
    </citation>
    <scope>NUCLEOTIDE SEQUENCE [LARGE SCALE GENOMIC DNA]</scope>
    <source>
        <strain evidence="4 5">YSPA8</strain>
    </source>
</reference>
<feature type="region of interest" description="Disordered" evidence="2">
    <location>
        <begin position="1022"/>
        <end position="1048"/>
    </location>
</feature>
<accession>A0ABQ5NX67</accession>
<evidence type="ECO:0000313" key="5">
    <source>
        <dbReference type="Proteomes" id="UP001291653"/>
    </source>
</evidence>
<feature type="region of interest" description="Disordered" evidence="2">
    <location>
        <begin position="547"/>
        <end position="652"/>
    </location>
</feature>
<dbReference type="EMBL" id="BSBI01000003">
    <property type="protein sequence ID" value="GLF94837.1"/>
    <property type="molecule type" value="Genomic_DNA"/>
</dbReference>
<proteinExistence type="predicted"/>
<evidence type="ECO:0000256" key="1">
    <source>
        <dbReference type="SAM" id="Coils"/>
    </source>
</evidence>
<feature type="compositionally biased region" description="Low complexity" evidence="2">
    <location>
        <begin position="593"/>
        <end position="610"/>
    </location>
</feature>
<feature type="signal peptide" evidence="3">
    <location>
        <begin position="1"/>
        <end position="38"/>
    </location>
</feature>
<gene>
    <name evidence="4" type="ORF">SYYSPA8_11090</name>
</gene>
<keyword evidence="3" id="KW-0732">Signal</keyword>
<feature type="compositionally biased region" description="Basic and acidic residues" evidence="2">
    <location>
        <begin position="565"/>
        <end position="576"/>
    </location>
</feature>